<evidence type="ECO:0000313" key="3">
    <source>
        <dbReference type="Proteomes" id="UP000286246"/>
    </source>
</evidence>
<evidence type="ECO:0000259" key="1">
    <source>
        <dbReference type="Pfam" id="PF03372"/>
    </source>
</evidence>
<dbReference type="Gene3D" id="3.60.10.10">
    <property type="entry name" value="Endonuclease/exonuclease/phosphatase"/>
    <property type="match status" value="1"/>
</dbReference>
<keyword evidence="2" id="KW-0269">Exonuclease</keyword>
<dbReference type="Gene3D" id="2.60.120.200">
    <property type="match status" value="1"/>
</dbReference>
<evidence type="ECO:0000313" key="2">
    <source>
        <dbReference type="EMBL" id="RKE56031.1"/>
    </source>
</evidence>
<dbReference type="AlphaFoldDB" id="A0A420BH17"/>
<dbReference type="InterPro" id="IPR005135">
    <property type="entry name" value="Endo/exonuclease/phosphatase"/>
</dbReference>
<dbReference type="Proteomes" id="UP000286246">
    <property type="component" value="Unassembled WGS sequence"/>
</dbReference>
<keyword evidence="2" id="KW-0540">Nuclease</keyword>
<dbReference type="Pfam" id="PF03372">
    <property type="entry name" value="Exo_endo_phos"/>
    <property type="match status" value="1"/>
</dbReference>
<dbReference type="PANTHER" id="PTHR41349">
    <property type="match status" value="1"/>
</dbReference>
<sequence length="530" mass="60642">MRLITILILMFFIRQASAQQPIYYLNFDDFSFKKDIPLRDSAYYNVDLLQSHYSKGLSGRALDLSANATLRRPVRLAENTIPQFDEKTSFSVQIWVRTLPNAKMGTPLMGNKIADDLSTLGWQLYTQENGAWALLLNDGKKRYDYRPTSERQRVNDGKWHQIVFTVDKNKEEVWLYLDGKNMAIYNTPGLQGLDSKYATVVGGSDEKWEYGSNGQWNAFNGFIDEVKVWKTVILAGEVEKMYKEFFPNAKVKGEIADPSHLNIFSWNIWHGGHRYGQAVGLERVIEIIKATNPDIVGLVETYGSGEVIADSLGYYFYLISSNLSIMSRYPMTETVKAFRPSNFGGVQLDLGVGGKLVYFNTWLDYLPDVDASIRQLNKTPEQLVKDEGPTRHAEIKEILKKIDPYLKNSDNLPLIMGGDFNMGSHLDWTEATKGIHYNRAVSWPESKEMLKAGFSDSYRELHINPLLDPGLTWGIRAATNTDLYGLRDRIDFIYYKAKKLDPMESRVIDYHPIMFPSDHAAIMTRFYINK</sequence>
<keyword evidence="2" id="KW-0378">Hydrolase</keyword>
<gene>
    <name evidence="2" type="ORF">DFQ12_0883</name>
</gene>
<name>A0A420BH17_SPHD1</name>
<organism evidence="2 3">
    <name type="scientific">Sphingobacterium detergens</name>
    <dbReference type="NCBI Taxonomy" id="1145106"/>
    <lineage>
        <taxon>Bacteria</taxon>
        <taxon>Pseudomonadati</taxon>
        <taxon>Bacteroidota</taxon>
        <taxon>Sphingobacteriia</taxon>
        <taxon>Sphingobacteriales</taxon>
        <taxon>Sphingobacteriaceae</taxon>
        <taxon>Sphingobacterium</taxon>
    </lineage>
</organism>
<keyword evidence="3" id="KW-1185">Reference proteome</keyword>
<feature type="domain" description="Endonuclease/exonuclease/phosphatase" evidence="1">
    <location>
        <begin position="265"/>
        <end position="519"/>
    </location>
</feature>
<proteinExistence type="predicted"/>
<dbReference type="RefSeq" id="WP_120257750.1">
    <property type="nucleotide sequence ID" value="NZ_RAPY01000001.1"/>
</dbReference>
<dbReference type="EMBL" id="RAPY01000001">
    <property type="protein sequence ID" value="RKE56031.1"/>
    <property type="molecule type" value="Genomic_DNA"/>
</dbReference>
<protein>
    <submittedName>
        <fullName evidence="2">Exonuclease III</fullName>
    </submittedName>
</protein>
<comment type="caution">
    <text evidence="2">The sequence shown here is derived from an EMBL/GenBank/DDBJ whole genome shotgun (WGS) entry which is preliminary data.</text>
</comment>
<accession>A0A420BH17</accession>
<dbReference type="Pfam" id="PF13385">
    <property type="entry name" value="Laminin_G_3"/>
    <property type="match status" value="1"/>
</dbReference>
<dbReference type="OrthoDB" id="9794261at2"/>
<dbReference type="SUPFAM" id="SSF56219">
    <property type="entry name" value="DNase I-like"/>
    <property type="match status" value="1"/>
</dbReference>
<reference evidence="2 3" key="1">
    <citation type="submission" date="2018-09" db="EMBL/GenBank/DDBJ databases">
        <title>Genomic Encyclopedia of Type Strains, Phase III (KMG-III): the genomes of soil and plant-associated and newly described type strains.</title>
        <authorList>
            <person name="Whitman W."/>
        </authorList>
    </citation>
    <scope>NUCLEOTIDE SEQUENCE [LARGE SCALE GENOMIC DNA]</scope>
    <source>
        <strain evidence="2 3">CECT 7938</strain>
    </source>
</reference>
<dbReference type="SUPFAM" id="SSF49899">
    <property type="entry name" value="Concanavalin A-like lectins/glucanases"/>
    <property type="match status" value="1"/>
</dbReference>
<dbReference type="PANTHER" id="PTHR41349:SF1">
    <property type="entry name" value="PROTEIN CBG08683"/>
    <property type="match status" value="1"/>
</dbReference>
<dbReference type="InterPro" id="IPR036691">
    <property type="entry name" value="Endo/exonu/phosph_ase_sf"/>
</dbReference>
<dbReference type="GO" id="GO:0004553">
    <property type="term" value="F:hydrolase activity, hydrolyzing O-glycosyl compounds"/>
    <property type="evidence" value="ECO:0007669"/>
    <property type="project" value="UniProtKB-ARBA"/>
</dbReference>
<dbReference type="GO" id="GO:0005975">
    <property type="term" value="P:carbohydrate metabolic process"/>
    <property type="evidence" value="ECO:0007669"/>
    <property type="project" value="UniProtKB-ARBA"/>
</dbReference>
<dbReference type="GO" id="GO:0004527">
    <property type="term" value="F:exonuclease activity"/>
    <property type="evidence" value="ECO:0007669"/>
    <property type="project" value="UniProtKB-KW"/>
</dbReference>
<dbReference type="InterPro" id="IPR013320">
    <property type="entry name" value="ConA-like_dom_sf"/>
</dbReference>